<gene>
    <name evidence="2" type="ORF">GCM10022215_31180</name>
</gene>
<organism evidence="2 3">
    <name type="scientific">Nocardioides fonticola</name>
    <dbReference type="NCBI Taxonomy" id="450363"/>
    <lineage>
        <taxon>Bacteria</taxon>
        <taxon>Bacillati</taxon>
        <taxon>Actinomycetota</taxon>
        <taxon>Actinomycetes</taxon>
        <taxon>Propionibacteriales</taxon>
        <taxon>Nocardioidaceae</taxon>
        <taxon>Nocardioides</taxon>
    </lineage>
</organism>
<proteinExistence type="predicted"/>
<sequence>MSRTRIDTLRRLAPFSGCSDKELRRLDSLLDQAEVPAGKQLTAVGQHGTQAFVIVEGAAEARIGERHLASFGPGDVIGEMALLDRRASRVATVVTTAPTTVLVMDPRSFESVMAQFPSVARHIATVLAQRLRLADTAPASELAG</sequence>
<dbReference type="EMBL" id="BAAAZH010000024">
    <property type="protein sequence ID" value="GAA4123962.1"/>
    <property type="molecule type" value="Genomic_DNA"/>
</dbReference>
<dbReference type="PANTHER" id="PTHR24567:SF74">
    <property type="entry name" value="HTH-TYPE TRANSCRIPTIONAL REGULATOR ARCR"/>
    <property type="match status" value="1"/>
</dbReference>
<dbReference type="RefSeq" id="WP_344734383.1">
    <property type="nucleotide sequence ID" value="NZ_BAAAZH010000024.1"/>
</dbReference>
<dbReference type="SUPFAM" id="SSF51206">
    <property type="entry name" value="cAMP-binding domain-like"/>
    <property type="match status" value="1"/>
</dbReference>
<dbReference type="CDD" id="cd00038">
    <property type="entry name" value="CAP_ED"/>
    <property type="match status" value="1"/>
</dbReference>
<dbReference type="Gene3D" id="2.60.120.10">
    <property type="entry name" value="Jelly Rolls"/>
    <property type="match status" value="1"/>
</dbReference>
<evidence type="ECO:0000313" key="3">
    <source>
        <dbReference type="Proteomes" id="UP001501495"/>
    </source>
</evidence>
<evidence type="ECO:0000259" key="1">
    <source>
        <dbReference type="PROSITE" id="PS50042"/>
    </source>
</evidence>
<comment type="caution">
    <text evidence="2">The sequence shown here is derived from an EMBL/GenBank/DDBJ whole genome shotgun (WGS) entry which is preliminary data.</text>
</comment>
<dbReference type="InterPro" id="IPR014710">
    <property type="entry name" value="RmlC-like_jellyroll"/>
</dbReference>
<protein>
    <recommendedName>
        <fullName evidence="1">Cyclic nucleotide-binding domain-containing protein</fullName>
    </recommendedName>
</protein>
<feature type="domain" description="Cyclic nucleotide-binding" evidence="1">
    <location>
        <begin position="14"/>
        <end position="130"/>
    </location>
</feature>
<name>A0ABP7XR22_9ACTN</name>
<dbReference type="PROSITE" id="PS50042">
    <property type="entry name" value="CNMP_BINDING_3"/>
    <property type="match status" value="1"/>
</dbReference>
<keyword evidence="3" id="KW-1185">Reference proteome</keyword>
<dbReference type="InterPro" id="IPR000595">
    <property type="entry name" value="cNMP-bd_dom"/>
</dbReference>
<dbReference type="SMART" id="SM00100">
    <property type="entry name" value="cNMP"/>
    <property type="match status" value="1"/>
</dbReference>
<reference evidence="3" key="1">
    <citation type="journal article" date="2019" name="Int. J. Syst. Evol. Microbiol.">
        <title>The Global Catalogue of Microorganisms (GCM) 10K type strain sequencing project: providing services to taxonomists for standard genome sequencing and annotation.</title>
        <authorList>
            <consortium name="The Broad Institute Genomics Platform"/>
            <consortium name="The Broad Institute Genome Sequencing Center for Infectious Disease"/>
            <person name="Wu L."/>
            <person name="Ma J."/>
        </authorList>
    </citation>
    <scope>NUCLEOTIDE SEQUENCE [LARGE SCALE GENOMIC DNA]</scope>
    <source>
        <strain evidence="3">JCM 16703</strain>
    </source>
</reference>
<evidence type="ECO:0000313" key="2">
    <source>
        <dbReference type="EMBL" id="GAA4123962.1"/>
    </source>
</evidence>
<dbReference type="PANTHER" id="PTHR24567">
    <property type="entry name" value="CRP FAMILY TRANSCRIPTIONAL REGULATORY PROTEIN"/>
    <property type="match status" value="1"/>
</dbReference>
<dbReference type="InterPro" id="IPR018490">
    <property type="entry name" value="cNMP-bd_dom_sf"/>
</dbReference>
<dbReference type="Proteomes" id="UP001501495">
    <property type="component" value="Unassembled WGS sequence"/>
</dbReference>
<accession>A0ABP7XR22</accession>
<dbReference type="Pfam" id="PF00027">
    <property type="entry name" value="cNMP_binding"/>
    <property type="match status" value="1"/>
</dbReference>
<dbReference type="InterPro" id="IPR050397">
    <property type="entry name" value="Env_Response_Regulators"/>
</dbReference>